<gene>
    <name evidence="2" type="ORF">MBHS_03177</name>
</gene>
<keyword evidence="3" id="KW-1185">Reference proteome</keyword>
<dbReference type="InterPro" id="IPR013096">
    <property type="entry name" value="Cupin_2"/>
</dbReference>
<dbReference type="CDD" id="cd06981">
    <property type="entry name" value="cupin_reut_a1446"/>
    <property type="match status" value="1"/>
</dbReference>
<dbReference type="SUPFAM" id="SSF51182">
    <property type="entry name" value="RmlC-like cupins"/>
    <property type="match status" value="1"/>
</dbReference>
<dbReference type="AlphaFoldDB" id="A0A1H6FB36"/>
<name>A0A1H6FB36_9GAMM</name>
<feature type="domain" description="Cupin type-2" evidence="1">
    <location>
        <begin position="42"/>
        <end position="103"/>
    </location>
</feature>
<sequence>MPHIYQLFKGLEARASAEIFTELLQGQQFRLERIVSTGQATAADTWYDQDEDEWVILLSGKARLHFADEAQAHELLPGDYVFIPAHCRHRVTWTDPEQISVWLALHIKAEPGKQHFTAPCKDAVNS</sequence>
<dbReference type="Proteomes" id="UP000236724">
    <property type="component" value="Unassembled WGS sequence"/>
</dbReference>
<dbReference type="Gene3D" id="2.60.120.10">
    <property type="entry name" value="Jelly Rolls"/>
    <property type="match status" value="1"/>
</dbReference>
<protein>
    <submittedName>
        <fullName evidence="2">Cupin domain protein</fullName>
    </submittedName>
</protein>
<dbReference type="InterPro" id="IPR011051">
    <property type="entry name" value="RmlC_Cupin_sf"/>
</dbReference>
<dbReference type="Pfam" id="PF07883">
    <property type="entry name" value="Cupin_2"/>
    <property type="match status" value="1"/>
</dbReference>
<dbReference type="OrthoDB" id="9798585at2"/>
<organism evidence="2 3">
    <name type="scientific">Candidatus Venteria ishoeyi</name>
    <dbReference type="NCBI Taxonomy" id="1899563"/>
    <lineage>
        <taxon>Bacteria</taxon>
        <taxon>Pseudomonadati</taxon>
        <taxon>Pseudomonadota</taxon>
        <taxon>Gammaproteobacteria</taxon>
        <taxon>Thiotrichales</taxon>
        <taxon>Thiotrichaceae</taxon>
        <taxon>Venteria</taxon>
    </lineage>
</organism>
<dbReference type="RefSeq" id="WP_103920963.1">
    <property type="nucleotide sequence ID" value="NZ_FMSV02000528.1"/>
</dbReference>
<evidence type="ECO:0000313" key="2">
    <source>
        <dbReference type="EMBL" id="SEH07302.1"/>
    </source>
</evidence>
<evidence type="ECO:0000313" key="3">
    <source>
        <dbReference type="Proteomes" id="UP000236724"/>
    </source>
</evidence>
<dbReference type="EMBL" id="FMSV02000528">
    <property type="protein sequence ID" value="SEH07302.1"/>
    <property type="molecule type" value="Genomic_DNA"/>
</dbReference>
<reference evidence="2 3" key="1">
    <citation type="submission" date="2016-10" db="EMBL/GenBank/DDBJ databases">
        <authorList>
            <person name="de Groot N.N."/>
        </authorList>
    </citation>
    <scope>NUCLEOTIDE SEQUENCE [LARGE SCALE GENOMIC DNA]</scope>
    <source>
        <strain evidence="2">MBHS1</strain>
    </source>
</reference>
<evidence type="ECO:0000259" key="1">
    <source>
        <dbReference type="Pfam" id="PF07883"/>
    </source>
</evidence>
<dbReference type="InterPro" id="IPR014710">
    <property type="entry name" value="RmlC-like_jellyroll"/>
</dbReference>
<proteinExistence type="predicted"/>
<accession>A0A1H6FB36</accession>